<gene>
    <name evidence="2" type="ORF">Hypma_016425</name>
</gene>
<dbReference type="AlphaFoldDB" id="A0A369IYD4"/>
<evidence type="ECO:0000313" key="2">
    <source>
        <dbReference type="EMBL" id="RDB14728.1"/>
    </source>
</evidence>
<dbReference type="OrthoDB" id="61113at2759"/>
<organism evidence="2 3">
    <name type="scientific">Hypsizygus marmoreus</name>
    <name type="common">White beech mushroom</name>
    <name type="synonym">Agaricus marmoreus</name>
    <dbReference type="NCBI Taxonomy" id="39966"/>
    <lineage>
        <taxon>Eukaryota</taxon>
        <taxon>Fungi</taxon>
        <taxon>Dikarya</taxon>
        <taxon>Basidiomycota</taxon>
        <taxon>Agaricomycotina</taxon>
        <taxon>Agaricomycetes</taxon>
        <taxon>Agaricomycetidae</taxon>
        <taxon>Agaricales</taxon>
        <taxon>Tricholomatineae</taxon>
        <taxon>Lyophyllaceae</taxon>
        <taxon>Hypsizygus</taxon>
    </lineage>
</organism>
<dbReference type="InterPro" id="IPR000182">
    <property type="entry name" value="GNAT_dom"/>
</dbReference>
<dbReference type="PANTHER" id="PTHR42791:SF1">
    <property type="entry name" value="N-ACETYLTRANSFERASE DOMAIN-CONTAINING PROTEIN"/>
    <property type="match status" value="1"/>
</dbReference>
<dbReference type="Pfam" id="PF13673">
    <property type="entry name" value="Acetyltransf_10"/>
    <property type="match status" value="1"/>
</dbReference>
<feature type="domain" description="N-acetyltransferase" evidence="1">
    <location>
        <begin position="59"/>
        <end position="210"/>
    </location>
</feature>
<dbReference type="PROSITE" id="PS51186">
    <property type="entry name" value="GNAT"/>
    <property type="match status" value="1"/>
</dbReference>
<keyword evidence="3" id="KW-1185">Reference proteome</keyword>
<dbReference type="InterPro" id="IPR016181">
    <property type="entry name" value="Acyl_CoA_acyltransferase"/>
</dbReference>
<protein>
    <recommendedName>
        <fullName evidence="1">N-acetyltransferase domain-containing protein</fullName>
    </recommendedName>
</protein>
<dbReference type="Gene3D" id="3.40.630.30">
    <property type="match status" value="1"/>
</dbReference>
<dbReference type="InterPro" id="IPR052523">
    <property type="entry name" value="Trichothecene_AcTrans"/>
</dbReference>
<dbReference type="PANTHER" id="PTHR42791">
    <property type="entry name" value="GNAT FAMILY ACETYLTRANSFERASE"/>
    <property type="match status" value="1"/>
</dbReference>
<dbReference type="SUPFAM" id="SSF55729">
    <property type="entry name" value="Acyl-CoA N-acyltransferases (Nat)"/>
    <property type="match status" value="1"/>
</dbReference>
<sequence>MPFTIRQIVNPSTAELEAVSKVLATAFAEDEFTAIVLGRNPALVYDFCHAQVVAANLAGEIYVAESTDTKELIGSALWFGPGRVMFDSEDQNEQALFPLMEQLDPDLRQWWNDSFTPRYNEVASEALGAGVKKALWHLQSIGTIPAERRKGVARALINEVRNKVDGIMLCLEAAEAVNVGIYEKIGFKVRGKKQVITGAHGSFPMWVMATE</sequence>
<dbReference type="InParanoid" id="A0A369IYD4"/>
<evidence type="ECO:0000313" key="3">
    <source>
        <dbReference type="Proteomes" id="UP000076154"/>
    </source>
</evidence>
<dbReference type="EMBL" id="LUEZ02000096">
    <property type="protein sequence ID" value="RDB14728.1"/>
    <property type="molecule type" value="Genomic_DNA"/>
</dbReference>
<accession>A0A369IYD4</accession>
<name>A0A369IYD4_HYPMA</name>
<evidence type="ECO:0000259" key="1">
    <source>
        <dbReference type="PROSITE" id="PS51186"/>
    </source>
</evidence>
<comment type="caution">
    <text evidence="2">The sequence shown here is derived from an EMBL/GenBank/DDBJ whole genome shotgun (WGS) entry which is preliminary data.</text>
</comment>
<proteinExistence type="predicted"/>
<dbReference type="GO" id="GO:0016747">
    <property type="term" value="F:acyltransferase activity, transferring groups other than amino-acyl groups"/>
    <property type="evidence" value="ECO:0007669"/>
    <property type="project" value="InterPro"/>
</dbReference>
<reference evidence="2" key="1">
    <citation type="submission" date="2018-04" db="EMBL/GenBank/DDBJ databases">
        <title>Whole genome sequencing of Hypsizygus marmoreus.</title>
        <authorList>
            <person name="Choi I.-G."/>
            <person name="Min B."/>
            <person name="Kim J.-G."/>
            <person name="Kim S."/>
            <person name="Oh Y.-L."/>
            <person name="Kong W.-S."/>
            <person name="Park H."/>
            <person name="Jeong J."/>
            <person name="Song E.-S."/>
        </authorList>
    </citation>
    <scope>NUCLEOTIDE SEQUENCE [LARGE SCALE GENOMIC DNA]</scope>
    <source>
        <strain evidence="2">51987-8</strain>
    </source>
</reference>
<dbReference type="Proteomes" id="UP000076154">
    <property type="component" value="Unassembled WGS sequence"/>
</dbReference>